<keyword evidence="4 6" id="KW-0238">DNA-binding</keyword>
<dbReference type="PANTHER" id="PTHR12532:SF6">
    <property type="entry name" value="TRANSCRIPTIONAL REGULATORY PROTEIN YEBC-RELATED"/>
    <property type="match status" value="1"/>
</dbReference>
<evidence type="ECO:0000313" key="9">
    <source>
        <dbReference type="EMBL" id="RMA96172.1"/>
    </source>
</evidence>
<evidence type="ECO:0000256" key="2">
    <source>
        <dbReference type="ARBA" id="ARBA00022490"/>
    </source>
</evidence>
<dbReference type="NCBIfam" id="NF009044">
    <property type="entry name" value="PRK12378.1"/>
    <property type="match status" value="1"/>
</dbReference>
<evidence type="ECO:0000256" key="5">
    <source>
        <dbReference type="ARBA" id="ARBA00023163"/>
    </source>
</evidence>
<keyword evidence="3 6" id="KW-0805">Transcription regulation</keyword>
<dbReference type="OrthoDB" id="9781053at2"/>
<comment type="caution">
    <text evidence="9">The sequence shown here is derived from an EMBL/GenBank/DDBJ whole genome shotgun (WGS) entry which is preliminary data.</text>
</comment>
<dbReference type="RefSeq" id="WP_121923301.1">
    <property type="nucleotide sequence ID" value="NZ_REFO01000012.1"/>
</dbReference>
<dbReference type="Pfam" id="PF01709">
    <property type="entry name" value="Transcrip_reg"/>
    <property type="match status" value="1"/>
</dbReference>
<reference evidence="9 10" key="1">
    <citation type="submission" date="2018-10" db="EMBL/GenBank/DDBJ databases">
        <title>Genomic Encyclopedia of Archaeal and Bacterial Type Strains, Phase II (KMG-II): from individual species to whole genera.</title>
        <authorList>
            <person name="Goeker M."/>
        </authorList>
    </citation>
    <scope>NUCLEOTIDE SEQUENCE [LARGE SCALE GENOMIC DNA]</scope>
    <source>
        <strain evidence="9 10">VM1</strain>
    </source>
</reference>
<dbReference type="InterPro" id="IPR029072">
    <property type="entry name" value="YebC-like"/>
</dbReference>
<dbReference type="InterPro" id="IPR026564">
    <property type="entry name" value="Transcrip_reg_TACO1-like_dom3"/>
</dbReference>
<gene>
    <name evidence="9" type="ORF">CLV39_1187</name>
</gene>
<evidence type="ECO:0000256" key="1">
    <source>
        <dbReference type="ARBA" id="ARBA00008724"/>
    </source>
</evidence>
<dbReference type="GO" id="GO:0003677">
    <property type="term" value="F:DNA binding"/>
    <property type="evidence" value="ECO:0007669"/>
    <property type="project" value="UniProtKB-UniRule"/>
</dbReference>
<evidence type="ECO:0000256" key="4">
    <source>
        <dbReference type="ARBA" id="ARBA00023125"/>
    </source>
</evidence>
<dbReference type="FunFam" id="3.30.70.980:FF:000002">
    <property type="entry name" value="Probable transcriptional regulatory protein YebC"/>
    <property type="match status" value="1"/>
</dbReference>
<sequence length="250" mass="28255">MAGHSKWHNIRHKKAKQDAKRGQIFTKLIREITIAARQGGGDPEFNPRLRIAIDKAKEHNMPAENIERAIKRGTGELEGVNYEEVSYEGYGPEGVAIIVECVTDNRNRTTGEIRHIFSKYGGNLGSSGCVSFLFEDKGVILVPKDSITEEEIFEKAIEAGAEDVITEDDNYYEIRTSPEDLYSVKENLEKEGINIEKAELTKIPTTTVEIKDPETAEKLMKLLDALEEQDDVQKVYSNFEMEDQLMEKIS</sequence>
<dbReference type="NCBIfam" id="TIGR01033">
    <property type="entry name" value="YebC/PmpR family DNA-binding transcriptional regulator"/>
    <property type="match status" value="1"/>
</dbReference>
<protein>
    <recommendedName>
        <fullName evidence="6">Probable transcriptional regulatory protein CLV39_1187</fullName>
    </recommendedName>
</protein>
<evidence type="ECO:0000259" key="7">
    <source>
        <dbReference type="Pfam" id="PF01709"/>
    </source>
</evidence>
<evidence type="ECO:0000256" key="6">
    <source>
        <dbReference type="HAMAP-Rule" id="MF_00693"/>
    </source>
</evidence>
<dbReference type="GO" id="GO:0005829">
    <property type="term" value="C:cytosol"/>
    <property type="evidence" value="ECO:0007669"/>
    <property type="project" value="TreeGrafter"/>
</dbReference>
<dbReference type="Pfam" id="PF20772">
    <property type="entry name" value="TACO1_YebC_N"/>
    <property type="match status" value="1"/>
</dbReference>
<dbReference type="InterPro" id="IPR002876">
    <property type="entry name" value="Transcrip_reg_TACO1-like"/>
</dbReference>
<feature type="domain" description="TACO1/YebC-like second and third" evidence="7">
    <location>
        <begin position="82"/>
        <end position="239"/>
    </location>
</feature>
<dbReference type="Gene3D" id="1.10.10.200">
    <property type="match status" value="1"/>
</dbReference>
<keyword evidence="10" id="KW-1185">Reference proteome</keyword>
<comment type="similarity">
    <text evidence="1 6">Belongs to the TACO1 family.</text>
</comment>
<evidence type="ECO:0000313" key="10">
    <source>
        <dbReference type="Proteomes" id="UP000280842"/>
    </source>
</evidence>
<keyword evidence="5 6" id="KW-0804">Transcription</keyword>
<dbReference type="AlphaFoldDB" id="A0A3M0BZR4"/>
<dbReference type="SUPFAM" id="SSF75625">
    <property type="entry name" value="YebC-like"/>
    <property type="match status" value="1"/>
</dbReference>
<feature type="domain" description="TACO1/YebC-like N-terminal" evidence="8">
    <location>
        <begin position="5"/>
        <end position="76"/>
    </location>
</feature>
<dbReference type="InterPro" id="IPR017856">
    <property type="entry name" value="Integrase-like_N"/>
</dbReference>
<dbReference type="InterPro" id="IPR048300">
    <property type="entry name" value="TACO1_YebC-like_2nd/3rd_dom"/>
</dbReference>
<keyword evidence="2 6" id="KW-0963">Cytoplasm</keyword>
<dbReference type="Proteomes" id="UP000280842">
    <property type="component" value="Unassembled WGS sequence"/>
</dbReference>
<dbReference type="NCBIfam" id="NF001030">
    <property type="entry name" value="PRK00110.1"/>
    <property type="match status" value="1"/>
</dbReference>
<dbReference type="InterPro" id="IPR049083">
    <property type="entry name" value="TACO1_YebC_N"/>
</dbReference>
<accession>A0A3M0BZR4</accession>
<dbReference type="EMBL" id="REFO01000012">
    <property type="protein sequence ID" value="RMA96172.1"/>
    <property type="molecule type" value="Genomic_DNA"/>
</dbReference>
<comment type="subcellular location">
    <subcellularLocation>
        <location evidence="6">Cytoplasm</location>
    </subcellularLocation>
</comment>
<evidence type="ECO:0000259" key="8">
    <source>
        <dbReference type="Pfam" id="PF20772"/>
    </source>
</evidence>
<dbReference type="Gene3D" id="3.30.70.980">
    <property type="match status" value="2"/>
</dbReference>
<dbReference type="PANTHER" id="PTHR12532">
    <property type="entry name" value="TRANSLATIONAL ACTIVATOR OF CYTOCHROME C OXIDASE 1"/>
    <property type="match status" value="1"/>
</dbReference>
<name>A0A3M0BZR4_9AQUI</name>
<dbReference type="HAMAP" id="MF_00693">
    <property type="entry name" value="Transcrip_reg_TACO1"/>
    <property type="match status" value="1"/>
</dbReference>
<organism evidence="9 10">
    <name type="scientific">Hydrogenothermus marinus</name>
    <dbReference type="NCBI Taxonomy" id="133270"/>
    <lineage>
        <taxon>Bacteria</taxon>
        <taxon>Pseudomonadati</taxon>
        <taxon>Aquificota</taxon>
        <taxon>Aquificia</taxon>
        <taxon>Aquificales</taxon>
        <taxon>Hydrogenothermaceae</taxon>
        <taxon>Hydrogenothermus</taxon>
    </lineage>
</organism>
<evidence type="ECO:0000256" key="3">
    <source>
        <dbReference type="ARBA" id="ARBA00023015"/>
    </source>
</evidence>
<dbReference type="GO" id="GO:0006355">
    <property type="term" value="P:regulation of DNA-templated transcription"/>
    <property type="evidence" value="ECO:0007669"/>
    <property type="project" value="UniProtKB-UniRule"/>
</dbReference>
<dbReference type="FunFam" id="1.10.10.200:FF:000001">
    <property type="entry name" value="Probable transcriptional regulatory protein YebC"/>
    <property type="match status" value="1"/>
</dbReference>
<proteinExistence type="inferred from homology"/>